<dbReference type="AlphaFoldDB" id="A0AAV3XQN1"/>
<dbReference type="PANTHER" id="PTHR30024:SF47">
    <property type="entry name" value="TAURINE-BINDING PERIPLASMIC PROTEIN"/>
    <property type="match status" value="1"/>
</dbReference>
<dbReference type="Gene3D" id="3.40.190.10">
    <property type="entry name" value="Periplasmic binding protein-like II"/>
    <property type="match status" value="2"/>
</dbReference>
<dbReference type="SUPFAM" id="SSF53850">
    <property type="entry name" value="Periplasmic binding protein-like II"/>
    <property type="match status" value="1"/>
</dbReference>
<protein>
    <submittedName>
        <fullName evidence="4">ABC-type nitrate/sulfonate/bicarbonate transporter protein</fullName>
    </submittedName>
</protein>
<dbReference type="PANTHER" id="PTHR30024">
    <property type="entry name" value="ALIPHATIC SULFONATES-BINDING PROTEIN-RELATED"/>
    <property type="match status" value="1"/>
</dbReference>
<gene>
    <name evidence="4" type="ORF">MiSe_88490</name>
</gene>
<comment type="subcellular location">
    <subcellularLocation>
        <location evidence="1">Periplasm</location>
    </subcellularLocation>
</comment>
<dbReference type="Pfam" id="PF13379">
    <property type="entry name" value="NMT1_2"/>
    <property type="match status" value="1"/>
</dbReference>
<evidence type="ECO:0000256" key="3">
    <source>
        <dbReference type="ARBA" id="ARBA00022729"/>
    </source>
</evidence>
<keyword evidence="5" id="KW-1185">Reference proteome</keyword>
<evidence type="ECO:0000256" key="1">
    <source>
        <dbReference type="ARBA" id="ARBA00004418"/>
    </source>
</evidence>
<dbReference type="Proteomes" id="UP001050975">
    <property type="component" value="Unassembled WGS sequence"/>
</dbReference>
<proteinExistence type="inferred from homology"/>
<dbReference type="EMBL" id="BLAY01000281">
    <property type="protein sequence ID" value="GET44023.1"/>
    <property type="molecule type" value="Genomic_DNA"/>
</dbReference>
<evidence type="ECO:0000313" key="5">
    <source>
        <dbReference type="Proteomes" id="UP001050975"/>
    </source>
</evidence>
<evidence type="ECO:0000256" key="2">
    <source>
        <dbReference type="ARBA" id="ARBA00010742"/>
    </source>
</evidence>
<sequence>MNFNRTVIYMKLSQRLVLRSQLNWKPRSGVTILLGAALLLFALVSCVQEPPPPLRIGTNVWPGYETLYLARSLGYYDNTPIRLVDYPSGTEEVRAYRNGEIEAAGISLDQALVLAATNPDVRIVTVMDFSAGGDAILGKPNIKNLPGLKGRKVGVESTALGAFVITRALGKVGLSPQEVEIVPLQVSEHERAFKEGKIDAVVTFGPPLTKLLATGAKILFDSKQIPGEIVDVLIVRSSAIQNQPDAVQALVNGRFRALEYLQSNPLDAAGRIALRTGVTAEQFLQSLEGLSQPNLQENQRLLSKTDPMLLNSINRLAEVMLENNLLPKPVDTTALLDDRFVNQAKW</sequence>
<dbReference type="GO" id="GO:0042597">
    <property type="term" value="C:periplasmic space"/>
    <property type="evidence" value="ECO:0007669"/>
    <property type="project" value="UniProtKB-SubCell"/>
</dbReference>
<evidence type="ECO:0000313" key="4">
    <source>
        <dbReference type="EMBL" id="GET44023.1"/>
    </source>
</evidence>
<comment type="similarity">
    <text evidence="2">Belongs to the bacterial solute-binding protein SsuA/TauA family.</text>
</comment>
<keyword evidence="3" id="KW-0732">Signal</keyword>
<name>A0AAV3XQN1_9CYAN</name>
<comment type="caution">
    <text evidence="4">The sequence shown here is derived from an EMBL/GenBank/DDBJ whole genome shotgun (WGS) entry which is preliminary data.</text>
</comment>
<reference evidence="4" key="1">
    <citation type="submission" date="2019-10" db="EMBL/GenBank/DDBJ databases">
        <title>Draft genome sequece of Microseira wollei NIES-4236.</title>
        <authorList>
            <person name="Yamaguchi H."/>
            <person name="Suzuki S."/>
            <person name="Kawachi M."/>
        </authorList>
    </citation>
    <scope>NUCLEOTIDE SEQUENCE</scope>
    <source>
        <strain evidence="4">NIES-4236</strain>
    </source>
</reference>
<accession>A0AAV3XQN1</accession>
<organism evidence="4 5">
    <name type="scientific">Microseira wollei NIES-4236</name>
    <dbReference type="NCBI Taxonomy" id="2530354"/>
    <lineage>
        <taxon>Bacteria</taxon>
        <taxon>Bacillati</taxon>
        <taxon>Cyanobacteriota</taxon>
        <taxon>Cyanophyceae</taxon>
        <taxon>Oscillatoriophycideae</taxon>
        <taxon>Aerosakkonematales</taxon>
        <taxon>Aerosakkonemataceae</taxon>
        <taxon>Microseira</taxon>
    </lineage>
</organism>